<evidence type="ECO:0000313" key="2">
    <source>
        <dbReference type="EMBL" id="MFG1704564.1"/>
    </source>
</evidence>
<evidence type="ECO:0008006" key="4">
    <source>
        <dbReference type="Google" id="ProtNLM"/>
    </source>
</evidence>
<keyword evidence="1" id="KW-1133">Transmembrane helix</keyword>
<evidence type="ECO:0000256" key="1">
    <source>
        <dbReference type="SAM" id="Phobius"/>
    </source>
</evidence>
<dbReference type="Proteomes" id="UP001603978">
    <property type="component" value="Unassembled WGS sequence"/>
</dbReference>
<organism evidence="2 3">
    <name type="scientific">Nonomuraea marmarensis</name>
    <dbReference type="NCBI Taxonomy" id="3351344"/>
    <lineage>
        <taxon>Bacteria</taxon>
        <taxon>Bacillati</taxon>
        <taxon>Actinomycetota</taxon>
        <taxon>Actinomycetes</taxon>
        <taxon>Streptosporangiales</taxon>
        <taxon>Streptosporangiaceae</taxon>
        <taxon>Nonomuraea</taxon>
    </lineage>
</organism>
<protein>
    <recommendedName>
        <fullName evidence="4">MFS transporter</fullName>
    </recommendedName>
</protein>
<feature type="transmembrane region" description="Helical" evidence="1">
    <location>
        <begin position="32"/>
        <end position="52"/>
    </location>
</feature>
<gene>
    <name evidence="2" type="ORF">ACFLIM_15340</name>
</gene>
<accession>A0ABW7ABR9</accession>
<evidence type="ECO:0000313" key="3">
    <source>
        <dbReference type="Proteomes" id="UP001603978"/>
    </source>
</evidence>
<reference evidence="2 3" key="1">
    <citation type="submission" date="2024-10" db="EMBL/GenBank/DDBJ databases">
        <authorList>
            <person name="Topkara A.R."/>
            <person name="Saygin H."/>
        </authorList>
    </citation>
    <scope>NUCLEOTIDE SEQUENCE [LARGE SCALE GENOMIC DNA]</scope>
    <source>
        <strain evidence="2 3">M3C6</strain>
    </source>
</reference>
<dbReference type="RefSeq" id="WP_393165722.1">
    <property type="nucleotide sequence ID" value="NZ_JBICRM010000008.1"/>
</dbReference>
<name>A0ABW7ABR9_9ACTN</name>
<proteinExistence type="predicted"/>
<comment type="caution">
    <text evidence="2">The sequence shown here is derived from an EMBL/GenBank/DDBJ whole genome shotgun (WGS) entry which is preliminary data.</text>
</comment>
<dbReference type="EMBL" id="JBICRM010000008">
    <property type="protein sequence ID" value="MFG1704564.1"/>
    <property type="molecule type" value="Genomic_DNA"/>
</dbReference>
<sequence>MASAKEPSHRHQATTFVLAATRLTQGRGEDGAAFVVAGGFAVLGLPAALTLLGG</sequence>
<keyword evidence="3" id="KW-1185">Reference proteome</keyword>
<keyword evidence="1" id="KW-0472">Membrane</keyword>
<keyword evidence="1" id="KW-0812">Transmembrane</keyword>